<proteinExistence type="predicted"/>
<keyword evidence="2" id="KW-1185">Reference proteome</keyword>
<reference evidence="1 2" key="1">
    <citation type="submission" date="2023-08" db="EMBL/GenBank/DDBJ databases">
        <title>Achromobacter seleniivolatilans sp. nov., isolated from seleniferous soil.</title>
        <authorList>
            <person name="Zhang S."/>
            <person name="Li K."/>
            <person name="Peng J."/>
            <person name="Zhao Q."/>
            <person name="Wang H."/>
            <person name="Guo Y."/>
        </authorList>
    </citation>
    <scope>NUCLEOTIDE SEQUENCE [LARGE SCALE GENOMIC DNA]</scope>
    <source>
        <strain evidence="1 2">R39</strain>
    </source>
</reference>
<protein>
    <submittedName>
        <fullName evidence="1">Aspartate/glutamate racemase family protein</fullName>
    </submittedName>
</protein>
<dbReference type="Proteomes" id="UP001234798">
    <property type="component" value="Chromosome"/>
</dbReference>
<accession>A0ABY9M4J5</accession>
<evidence type="ECO:0000313" key="1">
    <source>
        <dbReference type="EMBL" id="WMD21103.1"/>
    </source>
</evidence>
<sequence length="221" mass="23504">MSAAGFLGVLMLDTRFPRPPGDVGNPDTYARAGIPVRFVTVQGASPRKIVQEADPSFLQPFVDAAVALAAEGASMISTSCGFLAKYQSVLQAAVPVPVVTSSLLQCRTLERVGIVTFDAQSLSRGILDSVGVPADAVVEGLTPGCEMHARILENSTVMDLAQVEDNVVDAAKRLTARAPGLRHIVLECTNMPPYREAVTRATGLPVHDIETLILQTWRALP</sequence>
<name>A0ABY9M4J5_9BURK</name>
<dbReference type="NCBIfam" id="NF005679">
    <property type="entry name" value="PRK07475.1"/>
    <property type="match status" value="1"/>
</dbReference>
<evidence type="ECO:0000313" key="2">
    <source>
        <dbReference type="Proteomes" id="UP001234798"/>
    </source>
</evidence>
<dbReference type="RefSeq" id="WP_306944769.1">
    <property type="nucleotide sequence ID" value="NZ_CP132976.1"/>
</dbReference>
<dbReference type="EMBL" id="CP132976">
    <property type="protein sequence ID" value="WMD21103.1"/>
    <property type="molecule type" value="Genomic_DNA"/>
</dbReference>
<organism evidence="1 2">
    <name type="scientific">Achromobacter seleniivolatilans</name>
    <dbReference type="NCBI Taxonomy" id="3047478"/>
    <lineage>
        <taxon>Bacteria</taxon>
        <taxon>Pseudomonadati</taxon>
        <taxon>Pseudomonadota</taxon>
        <taxon>Betaproteobacteria</taxon>
        <taxon>Burkholderiales</taxon>
        <taxon>Alcaligenaceae</taxon>
        <taxon>Achromobacter</taxon>
    </lineage>
</organism>
<gene>
    <name evidence="1" type="ORF">RAS12_01690</name>
</gene>